<sequence>MKFFWYRSLFLVWVGLLSFSAQAETHIFQLISEIDKSQFFSYQITDIAFSPSSLTLKSNIEKNSFNDAFTLLTVATDIPSSDQSMKFQLFMKSNTAQCYNIDEAVLNTPPDFARVDIEGQPLTEHEPVLMEFNQASDGVKTGEYDVRFSFGTLPEGANSCRGKLSVLAELSL</sequence>
<protein>
    <recommendedName>
        <fullName evidence="4">Lipoprotein</fullName>
    </recommendedName>
</protein>
<dbReference type="AlphaFoldDB" id="A0A8B3DHQ8"/>
<organism evidence="2 3">
    <name type="scientific">Vibrio harveyi</name>
    <name type="common">Beneckea harveyi</name>
    <dbReference type="NCBI Taxonomy" id="669"/>
    <lineage>
        <taxon>Bacteria</taxon>
        <taxon>Pseudomonadati</taxon>
        <taxon>Pseudomonadota</taxon>
        <taxon>Gammaproteobacteria</taxon>
        <taxon>Vibrionales</taxon>
        <taxon>Vibrionaceae</taxon>
        <taxon>Vibrio</taxon>
    </lineage>
</organism>
<keyword evidence="1" id="KW-0732">Signal</keyword>
<dbReference type="RefSeq" id="WP_101960535.1">
    <property type="nucleotide sequence ID" value="NZ_NISD01000007.1"/>
</dbReference>
<dbReference type="Proteomes" id="UP000253437">
    <property type="component" value="Unassembled WGS sequence"/>
</dbReference>
<feature type="chain" id="PRO_5032586780" description="Lipoprotein" evidence="1">
    <location>
        <begin position="24"/>
        <end position="172"/>
    </location>
</feature>
<proteinExistence type="predicted"/>
<reference evidence="2 3" key="1">
    <citation type="submission" date="2018-08" db="EMBL/GenBank/DDBJ databases">
        <title>Vibrio harveyi strains pathogenic to white snook Centropomus viridis Lockington (1877) and potential probiotic bacteria.</title>
        <authorList>
            <person name="Soto-Rodriguez S."/>
            <person name="Gomez-Gil B."/>
            <person name="Lozano-Olvera R."/>
        </authorList>
    </citation>
    <scope>NUCLEOTIDE SEQUENCE [LARGE SCALE GENOMIC DNA]</scope>
    <source>
        <strain evidence="2 3">CAIM 1508</strain>
    </source>
</reference>
<evidence type="ECO:0000313" key="3">
    <source>
        <dbReference type="Proteomes" id="UP000253437"/>
    </source>
</evidence>
<feature type="signal peptide" evidence="1">
    <location>
        <begin position="1"/>
        <end position="23"/>
    </location>
</feature>
<comment type="caution">
    <text evidence="2">The sequence shown here is derived from an EMBL/GenBank/DDBJ whole genome shotgun (WGS) entry which is preliminary data.</text>
</comment>
<gene>
    <name evidence="2" type="ORF">DS957_022875</name>
</gene>
<evidence type="ECO:0008006" key="4">
    <source>
        <dbReference type="Google" id="ProtNLM"/>
    </source>
</evidence>
<name>A0A8B3DHQ8_VIBHA</name>
<evidence type="ECO:0000313" key="2">
    <source>
        <dbReference type="EMBL" id="RIW05317.1"/>
    </source>
</evidence>
<accession>A0A8B3DHQ8</accession>
<dbReference type="EMBL" id="QOUW02000133">
    <property type="protein sequence ID" value="RIW05317.1"/>
    <property type="molecule type" value="Genomic_DNA"/>
</dbReference>
<evidence type="ECO:0000256" key="1">
    <source>
        <dbReference type="SAM" id="SignalP"/>
    </source>
</evidence>